<accession>A0ABY8QXG7</accession>
<evidence type="ECO:0008006" key="4">
    <source>
        <dbReference type="Google" id="ProtNLM"/>
    </source>
</evidence>
<proteinExistence type="predicted"/>
<name>A0ABY8QXG7_9MICO</name>
<dbReference type="EMBL" id="CP090958">
    <property type="protein sequence ID" value="WGW13623.1"/>
    <property type="molecule type" value="Genomic_DNA"/>
</dbReference>
<sequence length="95" mass="10895">MTWWMWVILWTVLVLAALAILAYLGFTLFRKGVTLMEEVADTGEKLAELTDQVEQLGDASESQAELAIFADPTQLRARRIRDRRTKLRAKQKSSR</sequence>
<reference evidence="2 3" key="1">
    <citation type="submission" date="2023-05" db="EMBL/GenBank/DDBJ databases">
        <title>Lithophilousrod everest ZFBP1038 complete genpme.</title>
        <authorList>
            <person name="Tian M."/>
        </authorList>
    </citation>
    <scope>NUCLEOTIDE SEQUENCE [LARGE SCALE GENOMIC DNA]</scope>
    <source>
        <strain evidence="2 3">ZFBP1038</strain>
    </source>
</reference>
<dbReference type="RefSeq" id="WP_349640446.1">
    <property type="nucleotide sequence ID" value="NZ_CP090958.1"/>
</dbReference>
<dbReference type="Proteomes" id="UP001209083">
    <property type="component" value="Chromosome"/>
</dbReference>
<keyword evidence="1" id="KW-1133">Transmembrane helix</keyword>
<evidence type="ECO:0000313" key="2">
    <source>
        <dbReference type="EMBL" id="WGW13623.1"/>
    </source>
</evidence>
<evidence type="ECO:0000313" key="3">
    <source>
        <dbReference type="Proteomes" id="UP001209083"/>
    </source>
</evidence>
<protein>
    <recommendedName>
        <fullName evidence="4">DUF948 domain-containing protein</fullName>
    </recommendedName>
</protein>
<gene>
    <name evidence="2" type="ORF">LWF01_07660</name>
</gene>
<keyword evidence="1" id="KW-0812">Transmembrane</keyword>
<keyword evidence="3" id="KW-1185">Reference proteome</keyword>
<keyword evidence="1" id="KW-0472">Membrane</keyword>
<feature type="transmembrane region" description="Helical" evidence="1">
    <location>
        <begin position="6"/>
        <end position="26"/>
    </location>
</feature>
<evidence type="ECO:0000256" key="1">
    <source>
        <dbReference type="SAM" id="Phobius"/>
    </source>
</evidence>
<organism evidence="2 3">
    <name type="scientific">Saxibacter everestensis</name>
    <dbReference type="NCBI Taxonomy" id="2909229"/>
    <lineage>
        <taxon>Bacteria</taxon>
        <taxon>Bacillati</taxon>
        <taxon>Actinomycetota</taxon>
        <taxon>Actinomycetes</taxon>
        <taxon>Micrococcales</taxon>
        <taxon>Brevibacteriaceae</taxon>
        <taxon>Saxibacter</taxon>
    </lineage>
</organism>